<dbReference type="Proteomes" id="UP000321940">
    <property type="component" value="Chromosome"/>
</dbReference>
<name>A0A5B9CUB8_9HYPH</name>
<evidence type="ECO:0000313" key="2">
    <source>
        <dbReference type="Proteomes" id="UP000321940"/>
    </source>
</evidence>
<organism evidence="1 2">
    <name type="scientific">Bartonella kosoyi</name>
    <dbReference type="NCBI Taxonomy" id="2133959"/>
    <lineage>
        <taxon>Bacteria</taxon>
        <taxon>Pseudomonadati</taxon>
        <taxon>Pseudomonadota</taxon>
        <taxon>Alphaproteobacteria</taxon>
        <taxon>Hyphomicrobiales</taxon>
        <taxon>Bartonellaceae</taxon>
        <taxon>Bartonella</taxon>
    </lineage>
</organism>
<sequence>MDSLIANLVYIESAKTMSLAHYKRRGCAWNETVQKRTKNAYNKPSHAPRDATTLECDDSGLLRYKPAIM</sequence>
<dbReference type="AlphaFoldDB" id="A0A5B9CUB8"/>
<protein>
    <submittedName>
        <fullName evidence="1">Uncharacterized protein</fullName>
    </submittedName>
</protein>
<evidence type="ECO:0000313" key="1">
    <source>
        <dbReference type="EMBL" id="QEE08253.1"/>
    </source>
</evidence>
<accession>A0A5B9CUB8</accession>
<keyword evidence="2" id="KW-1185">Reference proteome</keyword>
<gene>
    <name evidence="1" type="ORF">D1093_00975</name>
</gene>
<proteinExistence type="predicted"/>
<dbReference type="EMBL" id="CP031843">
    <property type="protein sequence ID" value="QEE08253.1"/>
    <property type="molecule type" value="Genomic_DNA"/>
</dbReference>
<dbReference type="KEGG" id="bky:D1093_00975"/>
<reference evidence="1 2" key="1">
    <citation type="journal article" date="2020" name="Int. J. Syst. Evol. Microbiol.">
        <title>Bartonella kosoyi sp. nov. and Bartonella krasnovii sp. nov., two novel species closely related to the zoonotic Bartonella elizabethae, isolated from black rats and wild desert rodent-fleas.</title>
        <authorList>
            <person name="Gutierrez R."/>
            <person name="Shalit T."/>
            <person name="Markus B."/>
            <person name="Yuan C."/>
            <person name="Nachum-Biala Y."/>
            <person name="Elad D."/>
            <person name="Harrus S."/>
        </authorList>
    </citation>
    <scope>NUCLEOTIDE SEQUENCE [LARGE SCALE GENOMIC DNA]</scope>
    <source>
        <strain evidence="1 2">Tel Aviv</strain>
    </source>
</reference>
<dbReference type="RefSeq" id="WP_120100038.1">
    <property type="nucleotide sequence ID" value="NZ_CP031843.2"/>
</dbReference>